<keyword evidence="1 3" id="KW-0436">Ligase</keyword>
<dbReference type="InterPro" id="IPR004408">
    <property type="entry name" value="Biotin_CoA_COase_ligase"/>
</dbReference>
<dbReference type="KEGG" id="zmm:Zmob_1298"/>
<gene>
    <name evidence="3" type="ordered locus">Zmob_1298</name>
</gene>
<dbReference type="GO" id="GO:0005737">
    <property type="term" value="C:cytoplasm"/>
    <property type="evidence" value="ECO:0007669"/>
    <property type="project" value="TreeGrafter"/>
</dbReference>
<dbReference type="eggNOG" id="COG0340">
    <property type="taxonomic scope" value="Bacteria"/>
</dbReference>
<dbReference type="InterPro" id="IPR045864">
    <property type="entry name" value="aa-tRNA-synth_II/BPL/LPL"/>
</dbReference>
<dbReference type="InterPro" id="IPR004143">
    <property type="entry name" value="BPL_LPL_catalytic"/>
</dbReference>
<dbReference type="HOGENOM" id="CLU_051096_3_0_5"/>
<dbReference type="PROSITE" id="PS51733">
    <property type="entry name" value="BPL_LPL_CATALYTIC"/>
    <property type="match status" value="1"/>
</dbReference>
<dbReference type="PANTHER" id="PTHR12835">
    <property type="entry name" value="BIOTIN PROTEIN LIGASE"/>
    <property type="match status" value="1"/>
</dbReference>
<evidence type="ECO:0000313" key="3">
    <source>
        <dbReference type="EMBL" id="AEH63122.1"/>
    </source>
</evidence>
<sequence length="267" mass="29753">MSHVKACSLEMKANQKAFAEKVDITTLWPEHSRIRVVEETESTNSDMRLLADQGLPEGFWLLANKQTKGRGRQGRKWQLPEGNLAISGLVRIRETDTSLSGLAFVAALALYQAASLFVKADWLSLKWPNDLMLKGAKCAGILIEGHQDAMIFGFGVNLKQAVKLDRPTAALADFADKIPEKKAFSEALVASFADWLDIWRKQGIEIIHDNWLKRAHNIHTPLTIHKENGELLSGYFAGLDPDGALKLRLQNDRICLFHSGDVLLARS</sequence>
<dbReference type="CDD" id="cd16442">
    <property type="entry name" value="BPL"/>
    <property type="match status" value="1"/>
</dbReference>
<evidence type="ECO:0000256" key="1">
    <source>
        <dbReference type="ARBA" id="ARBA00022598"/>
    </source>
</evidence>
<reference evidence="3 4" key="1">
    <citation type="journal article" date="2011" name="J. Bacteriol.">
        <title>Genome sequence of the ethanol-producing Zymomonas mobilis subsp. mobilis lectotype strain ATCC 10988.</title>
        <authorList>
            <person name="Pappas K.M."/>
            <person name="Kouvelis V.N."/>
            <person name="Saunders E."/>
            <person name="Brettin T.S."/>
            <person name="Bruce D."/>
            <person name="Detter C."/>
            <person name="Balakireva M."/>
            <person name="Han C.S."/>
            <person name="Savvakis G."/>
            <person name="Kyrpides N.C."/>
            <person name="Typas M.A."/>
        </authorList>
    </citation>
    <scope>NUCLEOTIDE SEQUENCE [LARGE SCALE GENOMIC DNA]</scope>
    <source>
        <strain evidence="4">ATCC 10988 / DSM 424 / CCUG 17860 / LMG 404 / NCIMB 8938 / NRRL B-806 / ZM1</strain>
    </source>
</reference>
<dbReference type="AlphaFoldDB" id="A0A0H3FZN3"/>
<name>A0A0H3FZN3_ZYMMA</name>
<dbReference type="EMBL" id="CP002850">
    <property type="protein sequence ID" value="AEH63122.1"/>
    <property type="molecule type" value="Genomic_DNA"/>
</dbReference>
<dbReference type="Gene3D" id="3.30.930.10">
    <property type="entry name" value="Bira Bifunctional Protein, Domain 2"/>
    <property type="match status" value="1"/>
</dbReference>
<organism evidence="3 4">
    <name type="scientific">Zymomonas mobilis subsp. mobilis (strain ATCC 10988 / DSM 424 / LMG 404 / NCIMB 8938 / NRRL B-806 / ZM1)</name>
    <dbReference type="NCBI Taxonomy" id="555217"/>
    <lineage>
        <taxon>Bacteria</taxon>
        <taxon>Pseudomonadati</taxon>
        <taxon>Pseudomonadota</taxon>
        <taxon>Alphaproteobacteria</taxon>
        <taxon>Sphingomonadales</taxon>
        <taxon>Zymomonadaceae</taxon>
        <taxon>Zymomonas</taxon>
    </lineage>
</organism>
<dbReference type="GO" id="GO:0004077">
    <property type="term" value="F:biotin--[biotin carboxyl-carrier protein] ligase activity"/>
    <property type="evidence" value="ECO:0007669"/>
    <property type="project" value="InterPro"/>
</dbReference>
<feature type="domain" description="BPL/LPL catalytic" evidence="2">
    <location>
        <begin position="20"/>
        <end position="200"/>
    </location>
</feature>
<dbReference type="NCBIfam" id="TIGR00121">
    <property type="entry name" value="birA_ligase"/>
    <property type="match status" value="1"/>
</dbReference>
<dbReference type="Proteomes" id="UP000001494">
    <property type="component" value="Chromosome"/>
</dbReference>
<dbReference type="RefSeq" id="WP_011241596.1">
    <property type="nucleotide sequence ID" value="NC_017262.1"/>
</dbReference>
<evidence type="ECO:0000259" key="2">
    <source>
        <dbReference type="PROSITE" id="PS51733"/>
    </source>
</evidence>
<dbReference type="OrthoDB" id="9807064at2"/>
<evidence type="ECO:0000313" key="4">
    <source>
        <dbReference type="Proteomes" id="UP000001494"/>
    </source>
</evidence>
<proteinExistence type="predicted"/>
<dbReference type="SUPFAM" id="SSF55681">
    <property type="entry name" value="Class II aaRS and biotin synthetases"/>
    <property type="match status" value="1"/>
</dbReference>
<dbReference type="PANTHER" id="PTHR12835:SF5">
    <property type="entry name" value="BIOTIN--PROTEIN LIGASE"/>
    <property type="match status" value="1"/>
</dbReference>
<protein>
    <submittedName>
        <fullName evidence="3">Biotin/acetyl-CoA-carboxylase ligase</fullName>
    </submittedName>
</protein>
<accession>A0A0H3FZN3</accession>
<dbReference type="Pfam" id="PF03099">
    <property type="entry name" value="BPL_LplA_LipB"/>
    <property type="match status" value="1"/>
</dbReference>